<evidence type="ECO:0000313" key="2">
    <source>
        <dbReference type="Proteomes" id="UP001344251"/>
    </source>
</evidence>
<dbReference type="RefSeq" id="WP_326623031.1">
    <property type="nucleotide sequence ID" value="NZ_CP109106.1"/>
</dbReference>
<keyword evidence="2" id="KW-1185">Reference proteome</keyword>
<accession>A0ABZ1FSJ5</accession>
<sequence>MGHRLRQGTGKRTAAFSQHAGYPGAEFALVPGERESDFRNVGAPDGSLTFH</sequence>
<name>A0ABZ1FSJ5_9ACTN</name>
<protein>
    <submittedName>
        <fullName evidence="1">Uncharacterized protein</fullName>
    </submittedName>
</protein>
<dbReference type="Proteomes" id="UP001344251">
    <property type="component" value="Chromosome"/>
</dbReference>
<evidence type="ECO:0000313" key="1">
    <source>
        <dbReference type="EMBL" id="WSB73440.1"/>
    </source>
</evidence>
<proteinExistence type="predicted"/>
<gene>
    <name evidence="1" type="ORF">OG863_38895</name>
</gene>
<organism evidence="1 2">
    <name type="scientific">Streptomyces decoyicus</name>
    <dbReference type="NCBI Taxonomy" id="249567"/>
    <lineage>
        <taxon>Bacteria</taxon>
        <taxon>Bacillati</taxon>
        <taxon>Actinomycetota</taxon>
        <taxon>Actinomycetes</taxon>
        <taxon>Kitasatosporales</taxon>
        <taxon>Streptomycetaceae</taxon>
        <taxon>Streptomyces</taxon>
    </lineage>
</organism>
<reference evidence="1 2" key="1">
    <citation type="submission" date="2022-10" db="EMBL/GenBank/DDBJ databases">
        <title>The complete genomes of actinobacterial strains from the NBC collection.</title>
        <authorList>
            <person name="Joergensen T.S."/>
            <person name="Alvarez Arevalo M."/>
            <person name="Sterndorff E.B."/>
            <person name="Faurdal D."/>
            <person name="Vuksanovic O."/>
            <person name="Mourched A.-S."/>
            <person name="Charusanti P."/>
            <person name="Shaw S."/>
            <person name="Blin K."/>
            <person name="Weber T."/>
        </authorList>
    </citation>
    <scope>NUCLEOTIDE SEQUENCE [LARGE SCALE GENOMIC DNA]</scope>
    <source>
        <strain evidence="1 2">NBC 01774</strain>
    </source>
</reference>
<dbReference type="EMBL" id="CP109106">
    <property type="protein sequence ID" value="WSB73440.1"/>
    <property type="molecule type" value="Genomic_DNA"/>
</dbReference>